<dbReference type="GO" id="GO:0003677">
    <property type="term" value="F:DNA binding"/>
    <property type="evidence" value="ECO:0007669"/>
    <property type="project" value="UniProtKB-KW"/>
</dbReference>
<dbReference type="PROSITE" id="PS51063">
    <property type="entry name" value="HTH_CRP_2"/>
    <property type="match status" value="1"/>
</dbReference>
<organism evidence="5">
    <name type="scientific">mine drainage metagenome</name>
    <dbReference type="NCBI Taxonomy" id="410659"/>
    <lineage>
        <taxon>unclassified sequences</taxon>
        <taxon>metagenomes</taxon>
        <taxon>ecological metagenomes</taxon>
    </lineage>
</organism>
<dbReference type="InterPro" id="IPR018490">
    <property type="entry name" value="cNMP-bd_dom_sf"/>
</dbReference>
<keyword evidence="2" id="KW-0238">DNA-binding</keyword>
<keyword evidence="3" id="KW-0804">Transcription</keyword>
<keyword evidence="1" id="KW-0805">Transcription regulation</keyword>
<dbReference type="EMBL" id="MLJW01001385">
    <property type="protein sequence ID" value="OIQ78513.1"/>
    <property type="molecule type" value="Genomic_DNA"/>
</dbReference>
<dbReference type="Pfam" id="PF13545">
    <property type="entry name" value="HTH_Crp_2"/>
    <property type="match status" value="1"/>
</dbReference>
<dbReference type="SMART" id="SM00419">
    <property type="entry name" value="HTH_CRP"/>
    <property type="match status" value="1"/>
</dbReference>
<sequence>MSETDGRRNCWLCPLRERCALAALLREAGVEGSVETEAVDHPAGSVFSAEEGWVCALRSGAVKVLWNEDDRRARVIDFRFAGEFVGLDASLGVEPARRSYMTVQWTRLCALRGAPGAPALPAGLLASRLAAAILPVYAHNRMMQAGARERVAAYLVRAYDALEQGGGWRPGLLPSVARGDIADYLGLRAESVSRALAQFRDAGWIGGKIDGIEVRCVDPLRELAASAR</sequence>
<evidence type="ECO:0000256" key="1">
    <source>
        <dbReference type="ARBA" id="ARBA00023015"/>
    </source>
</evidence>
<evidence type="ECO:0000256" key="2">
    <source>
        <dbReference type="ARBA" id="ARBA00023125"/>
    </source>
</evidence>
<dbReference type="InterPro" id="IPR036390">
    <property type="entry name" value="WH_DNA-bd_sf"/>
</dbReference>
<dbReference type="Gene3D" id="2.60.120.10">
    <property type="entry name" value="Jelly Rolls"/>
    <property type="match status" value="1"/>
</dbReference>
<gene>
    <name evidence="5" type="primary">fnr_16</name>
    <name evidence="5" type="ORF">GALL_397750</name>
</gene>
<accession>A0A1J5Q466</accession>
<protein>
    <submittedName>
        <fullName evidence="5">Fumarate and nitrate reduction regulatory protein</fullName>
    </submittedName>
</protein>
<dbReference type="SUPFAM" id="SSF46785">
    <property type="entry name" value="Winged helix' DNA-binding domain"/>
    <property type="match status" value="1"/>
</dbReference>
<reference evidence="5" key="1">
    <citation type="submission" date="2016-10" db="EMBL/GenBank/DDBJ databases">
        <title>Sequence of Gallionella enrichment culture.</title>
        <authorList>
            <person name="Poehlein A."/>
            <person name="Muehling M."/>
            <person name="Daniel R."/>
        </authorList>
    </citation>
    <scope>NUCLEOTIDE SEQUENCE</scope>
</reference>
<dbReference type="PRINTS" id="PR00034">
    <property type="entry name" value="HTHCRP"/>
</dbReference>
<dbReference type="InterPro" id="IPR014710">
    <property type="entry name" value="RmlC-like_jellyroll"/>
</dbReference>
<evidence type="ECO:0000256" key="3">
    <source>
        <dbReference type="ARBA" id="ARBA00023163"/>
    </source>
</evidence>
<dbReference type="GO" id="GO:0006355">
    <property type="term" value="P:regulation of DNA-templated transcription"/>
    <property type="evidence" value="ECO:0007669"/>
    <property type="project" value="InterPro"/>
</dbReference>
<comment type="caution">
    <text evidence="5">The sequence shown here is derived from an EMBL/GenBank/DDBJ whole genome shotgun (WGS) entry which is preliminary data.</text>
</comment>
<feature type="domain" description="HTH crp-type" evidence="4">
    <location>
        <begin position="145"/>
        <end position="218"/>
    </location>
</feature>
<proteinExistence type="predicted"/>
<dbReference type="AlphaFoldDB" id="A0A1J5Q466"/>
<dbReference type="InterPro" id="IPR012318">
    <property type="entry name" value="HTH_CRP"/>
</dbReference>
<dbReference type="SUPFAM" id="SSF51206">
    <property type="entry name" value="cAMP-binding domain-like"/>
    <property type="match status" value="1"/>
</dbReference>
<evidence type="ECO:0000259" key="4">
    <source>
        <dbReference type="PROSITE" id="PS51063"/>
    </source>
</evidence>
<name>A0A1J5Q466_9ZZZZ</name>
<evidence type="ECO:0000313" key="5">
    <source>
        <dbReference type="EMBL" id="OIQ78513.1"/>
    </source>
</evidence>